<dbReference type="EMBL" id="SWFT01000113">
    <property type="protein sequence ID" value="KAA8900274.1"/>
    <property type="molecule type" value="Genomic_DNA"/>
</dbReference>
<dbReference type="VEuPathDB" id="FungiDB:DIURU_003855"/>
<dbReference type="GeneID" id="54782506"/>
<proteinExistence type="predicted"/>
<gene>
    <name evidence="2" type="ORF">DIURU_003855</name>
</gene>
<evidence type="ECO:0000313" key="2">
    <source>
        <dbReference type="EMBL" id="KAA8900274.1"/>
    </source>
</evidence>
<sequence length="228" mass="25729">MPDSEQSSQLEPRTSTGPDPYLLYQIAVCSPVFQYEMASLATDDERQHLQRAAQRMLGCEPPLLKEPPSEEPVNNTSSLLSSIDKSPRFGNDDRQKFRWGCFLMQQRCQISSDVFNAIAGMTGVEEKLRAFEEVVESSKARRKIWVQSFCDLCHHLPSLSDKQVKEIDEALAEYEQYLCSCLDFLGESYLHDTGIDIPIVIGEKARSLVVRALAVYGVFPMNPDEEGN</sequence>
<reference evidence="2 3" key="1">
    <citation type="submission" date="2019-07" db="EMBL/GenBank/DDBJ databases">
        <title>Genome assembly of two rare yeast pathogens: Diutina rugosa and Trichomonascus ciferrii.</title>
        <authorList>
            <person name="Mixao V."/>
            <person name="Saus E."/>
            <person name="Hansen A."/>
            <person name="Lass-Flor C."/>
            <person name="Gabaldon T."/>
        </authorList>
    </citation>
    <scope>NUCLEOTIDE SEQUENCE [LARGE SCALE GENOMIC DNA]</scope>
    <source>
        <strain evidence="2 3">CBS 613</strain>
    </source>
</reference>
<dbReference type="RefSeq" id="XP_034011320.1">
    <property type="nucleotide sequence ID" value="XM_034156663.1"/>
</dbReference>
<evidence type="ECO:0000256" key="1">
    <source>
        <dbReference type="SAM" id="MobiDB-lite"/>
    </source>
</evidence>
<organism evidence="2 3">
    <name type="scientific">Diutina rugosa</name>
    <name type="common">Yeast</name>
    <name type="synonym">Candida rugosa</name>
    <dbReference type="NCBI Taxonomy" id="5481"/>
    <lineage>
        <taxon>Eukaryota</taxon>
        <taxon>Fungi</taxon>
        <taxon>Dikarya</taxon>
        <taxon>Ascomycota</taxon>
        <taxon>Saccharomycotina</taxon>
        <taxon>Pichiomycetes</taxon>
        <taxon>Debaryomycetaceae</taxon>
        <taxon>Diutina</taxon>
    </lineage>
</organism>
<comment type="caution">
    <text evidence="2">The sequence shown here is derived from an EMBL/GenBank/DDBJ whole genome shotgun (WGS) entry which is preliminary data.</text>
</comment>
<accession>A0A642UJM7</accession>
<feature type="compositionally biased region" description="Polar residues" evidence="1">
    <location>
        <begin position="73"/>
        <end position="84"/>
    </location>
</feature>
<feature type="region of interest" description="Disordered" evidence="1">
    <location>
        <begin position="60"/>
        <end position="85"/>
    </location>
</feature>
<keyword evidence="3" id="KW-1185">Reference proteome</keyword>
<evidence type="ECO:0000313" key="3">
    <source>
        <dbReference type="Proteomes" id="UP000449547"/>
    </source>
</evidence>
<dbReference type="Proteomes" id="UP000449547">
    <property type="component" value="Unassembled WGS sequence"/>
</dbReference>
<name>A0A642UJM7_DIURU</name>
<protein>
    <submittedName>
        <fullName evidence="2">Uncharacterized protein</fullName>
    </submittedName>
</protein>
<dbReference type="AlphaFoldDB" id="A0A642UJM7"/>